<evidence type="ECO:0000313" key="2">
    <source>
        <dbReference type="EMBL" id="KAK9746762.1"/>
    </source>
</evidence>
<dbReference type="EMBL" id="JASPKY010000038">
    <property type="protein sequence ID" value="KAK9746762.1"/>
    <property type="molecule type" value="Genomic_DNA"/>
</dbReference>
<evidence type="ECO:0008006" key="4">
    <source>
        <dbReference type="Google" id="ProtNLM"/>
    </source>
</evidence>
<organism evidence="2 3">
    <name type="scientific">Popillia japonica</name>
    <name type="common">Japanese beetle</name>
    <dbReference type="NCBI Taxonomy" id="7064"/>
    <lineage>
        <taxon>Eukaryota</taxon>
        <taxon>Metazoa</taxon>
        <taxon>Ecdysozoa</taxon>
        <taxon>Arthropoda</taxon>
        <taxon>Hexapoda</taxon>
        <taxon>Insecta</taxon>
        <taxon>Pterygota</taxon>
        <taxon>Neoptera</taxon>
        <taxon>Endopterygota</taxon>
        <taxon>Coleoptera</taxon>
        <taxon>Polyphaga</taxon>
        <taxon>Scarabaeiformia</taxon>
        <taxon>Scarabaeidae</taxon>
        <taxon>Rutelinae</taxon>
        <taxon>Popillia</taxon>
    </lineage>
</organism>
<dbReference type="AlphaFoldDB" id="A0AAW1MNI3"/>
<feature type="transmembrane region" description="Helical" evidence="1">
    <location>
        <begin position="51"/>
        <end position="75"/>
    </location>
</feature>
<comment type="caution">
    <text evidence="2">The sequence shown here is derived from an EMBL/GenBank/DDBJ whole genome shotgun (WGS) entry which is preliminary data.</text>
</comment>
<proteinExistence type="predicted"/>
<feature type="transmembrane region" description="Helical" evidence="1">
    <location>
        <begin position="6"/>
        <end position="22"/>
    </location>
</feature>
<keyword evidence="3" id="KW-1185">Reference proteome</keyword>
<reference evidence="2 3" key="1">
    <citation type="journal article" date="2024" name="BMC Genomics">
        <title>De novo assembly and annotation of Popillia japonica's genome with initial clues to its potential as an invasive pest.</title>
        <authorList>
            <person name="Cucini C."/>
            <person name="Boschi S."/>
            <person name="Funari R."/>
            <person name="Cardaioli E."/>
            <person name="Iannotti N."/>
            <person name="Marturano G."/>
            <person name="Paoli F."/>
            <person name="Bruttini M."/>
            <person name="Carapelli A."/>
            <person name="Frati F."/>
            <person name="Nardi F."/>
        </authorList>
    </citation>
    <scope>NUCLEOTIDE SEQUENCE [LARGE SCALE GENOMIC DNA]</scope>
    <source>
        <strain evidence="2">DMR45628</strain>
    </source>
</reference>
<sequence>MELSVWLNGLIIISCFVLLQTLRKGHINLCEYNEDYDLICRPPEMDERITLFFRYMGIFLNSILQFSISLAILFNEIFVVQEGGGIQNLGTLSDMYNYGTLISSSLFDMIHVVMGKTKILCLIKSGFMLSNRSGRNSIADYQSNKRRRRRSFKSELVTVINCRSRLIEFCVISPIGWFKSCEKVLKYFIYTNTYSEDGILERRVNK</sequence>
<protein>
    <recommendedName>
        <fullName evidence="4">7TM GPCR serpentine receptor class x (Srx) domain-containing protein</fullName>
    </recommendedName>
</protein>
<evidence type="ECO:0000256" key="1">
    <source>
        <dbReference type="SAM" id="Phobius"/>
    </source>
</evidence>
<evidence type="ECO:0000313" key="3">
    <source>
        <dbReference type="Proteomes" id="UP001458880"/>
    </source>
</evidence>
<keyword evidence="1" id="KW-0812">Transmembrane</keyword>
<feature type="transmembrane region" description="Helical" evidence="1">
    <location>
        <begin position="95"/>
        <end position="114"/>
    </location>
</feature>
<keyword evidence="1" id="KW-1133">Transmembrane helix</keyword>
<name>A0AAW1MNI3_POPJA</name>
<accession>A0AAW1MNI3</accession>
<keyword evidence="1" id="KW-0472">Membrane</keyword>
<gene>
    <name evidence="2" type="ORF">QE152_g5931</name>
</gene>
<dbReference type="Proteomes" id="UP001458880">
    <property type="component" value="Unassembled WGS sequence"/>
</dbReference>